<dbReference type="Proteomes" id="UP000500806">
    <property type="component" value="Chromosome"/>
</dbReference>
<evidence type="ECO:0000313" key="1">
    <source>
        <dbReference type="EMBL" id="QKM61941.1"/>
    </source>
</evidence>
<dbReference type="KEGG" id="pani:DCO16_01900"/>
<reference evidence="1 2" key="1">
    <citation type="submission" date="2018-04" db="EMBL/GenBank/DDBJ databases">
        <title>Polynucleobacter sp. LimPoW16 genome.</title>
        <authorList>
            <person name="Hahn M.W."/>
        </authorList>
    </citation>
    <scope>NUCLEOTIDE SEQUENCE [LARGE SCALE GENOMIC DNA]</scope>
    <source>
        <strain evidence="1 2">LimPoW16</strain>
    </source>
</reference>
<keyword evidence="2" id="KW-1185">Reference proteome</keyword>
<dbReference type="AlphaFoldDB" id="A0A6M9PNH0"/>
<protein>
    <submittedName>
        <fullName evidence="1">Uncharacterized protein</fullName>
    </submittedName>
</protein>
<sequence length="64" mass="7374">MNQPNETHEWVDPDDAPEADEAWFRDAHLYIGDTLIKRGIGRLPIKNTKEILSSRLDTDNLEPD</sequence>
<gene>
    <name evidence="1" type="ORF">DCO16_01900</name>
</gene>
<dbReference type="EMBL" id="CP028941">
    <property type="protein sequence ID" value="QKM61941.1"/>
    <property type="molecule type" value="Genomic_DNA"/>
</dbReference>
<accession>A0A6M9PNH0</accession>
<evidence type="ECO:0000313" key="2">
    <source>
        <dbReference type="Proteomes" id="UP000500806"/>
    </source>
</evidence>
<name>A0A6M9PNH0_9BURK</name>
<proteinExistence type="predicted"/>
<dbReference type="RefSeq" id="WP_173942094.1">
    <property type="nucleotide sequence ID" value="NZ_CBCSCD010000007.1"/>
</dbReference>
<organism evidence="1 2">
    <name type="scientific">Polynucleobacter antarcticus</name>
    <dbReference type="NCBI Taxonomy" id="1743162"/>
    <lineage>
        <taxon>Bacteria</taxon>
        <taxon>Pseudomonadati</taxon>
        <taxon>Pseudomonadota</taxon>
        <taxon>Betaproteobacteria</taxon>
        <taxon>Burkholderiales</taxon>
        <taxon>Burkholderiaceae</taxon>
        <taxon>Polynucleobacter</taxon>
    </lineage>
</organism>